<gene>
    <name evidence="3" type="ORF">FHS83_003396</name>
</gene>
<dbReference type="InterPro" id="IPR037523">
    <property type="entry name" value="VOC_core"/>
</dbReference>
<dbReference type="Pfam" id="PF00903">
    <property type="entry name" value="Glyoxalase"/>
    <property type="match status" value="1"/>
</dbReference>
<dbReference type="RefSeq" id="WP_208414924.1">
    <property type="nucleotide sequence ID" value="NZ_BAAADC010000001.1"/>
</dbReference>
<keyword evidence="4" id="KW-1185">Reference proteome</keyword>
<keyword evidence="3" id="KW-0560">Oxidoreductase</keyword>
<feature type="region of interest" description="Disordered" evidence="1">
    <location>
        <begin position="214"/>
        <end position="256"/>
    </location>
</feature>
<feature type="domain" description="VOC" evidence="2">
    <location>
        <begin position="1"/>
        <end position="123"/>
    </location>
</feature>
<feature type="region of interest" description="Disordered" evidence="1">
    <location>
        <begin position="145"/>
        <end position="200"/>
    </location>
</feature>
<organism evidence="3 4">
    <name type="scientific">Rhizomicrobium palustre</name>
    <dbReference type="NCBI Taxonomy" id="189966"/>
    <lineage>
        <taxon>Bacteria</taxon>
        <taxon>Pseudomonadati</taxon>
        <taxon>Pseudomonadota</taxon>
        <taxon>Alphaproteobacteria</taxon>
        <taxon>Micropepsales</taxon>
        <taxon>Micropepsaceae</taxon>
        <taxon>Rhizomicrobium</taxon>
    </lineage>
</organism>
<comment type="caution">
    <text evidence="3">The sequence shown here is derived from an EMBL/GenBank/DDBJ whole genome shotgun (WGS) entry which is preliminary data.</text>
</comment>
<dbReference type="PROSITE" id="PS51819">
    <property type="entry name" value="VOC"/>
    <property type="match status" value="1"/>
</dbReference>
<evidence type="ECO:0000313" key="4">
    <source>
        <dbReference type="Proteomes" id="UP000570514"/>
    </source>
</evidence>
<name>A0A846N2B0_9PROT</name>
<dbReference type="AlphaFoldDB" id="A0A846N2B0"/>
<sequence length="256" mass="27757">MLHHVSVGVRDVERAAKFYDAVLGALGYSRVMEVLPYGVAYGEDEPVFWVQLPHNQQVATPGNGTHFSFVAYSTEAVDAFYQAAIEAGAEDAGKPGPRPDYTPDYYGAFVYDLDGNKLEATYLPLPDLEVEIDDGVIEVAFADEPDDFEEEDQATPKAAKKKATKNVKKAVKKAPAKAVAKKTAKKAAPKAAKKAVKKTAKKAVKKKVVKVVKVATPKAAKAPKAEKAVKPAKAEKAGKKKDKKDKKSKDKKSKRK</sequence>
<feature type="compositionally biased region" description="Basic residues" evidence="1">
    <location>
        <begin position="158"/>
        <end position="200"/>
    </location>
</feature>
<reference evidence="3 4" key="1">
    <citation type="submission" date="2020-03" db="EMBL/GenBank/DDBJ databases">
        <title>Genomic Encyclopedia of Type Strains, Phase IV (KMG-IV): sequencing the most valuable type-strain genomes for metagenomic binning, comparative biology and taxonomic classification.</title>
        <authorList>
            <person name="Goeker M."/>
        </authorList>
    </citation>
    <scope>NUCLEOTIDE SEQUENCE [LARGE SCALE GENOMIC DNA]</scope>
    <source>
        <strain evidence="3 4">DSM 19867</strain>
    </source>
</reference>
<dbReference type="GO" id="GO:0051213">
    <property type="term" value="F:dioxygenase activity"/>
    <property type="evidence" value="ECO:0007669"/>
    <property type="project" value="UniProtKB-KW"/>
</dbReference>
<dbReference type="GO" id="GO:0016829">
    <property type="term" value="F:lyase activity"/>
    <property type="evidence" value="ECO:0007669"/>
    <property type="project" value="UniProtKB-KW"/>
</dbReference>
<dbReference type="SUPFAM" id="SSF54593">
    <property type="entry name" value="Glyoxalase/Bleomycin resistance protein/Dihydroxybiphenyl dioxygenase"/>
    <property type="match status" value="1"/>
</dbReference>
<evidence type="ECO:0000256" key="1">
    <source>
        <dbReference type="SAM" id="MobiDB-lite"/>
    </source>
</evidence>
<dbReference type="InterPro" id="IPR004360">
    <property type="entry name" value="Glyas_Fos-R_dOase_dom"/>
</dbReference>
<protein>
    <submittedName>
        <fullName evidence="3">Catechol 2,3-dioxygenase-like lactoylglutathione lyase family enzyme</fullName>
    </submittedName>
</protein>
<accession>A0A846N2B0</accession>
<dbReference type="EMBL" id="JAASRM010000001">
    <property type="protein sequence ID" value="NIK90078.1"/>
    <property type="molecule type" value="Genomic_DNA"/>
</dbReference>
<dbReference type="InterPro" id="IPR029068">
    <property type="entry name" value="Glyas_Bleomycin-R_OHBP_Dase"/>
</dbReference>
<keyword evidence="3" id="KW-0456">Lyase</keyword>
<feature type="compositionally biased region" description="Basic residues" evidence="1">
    <location>
        <begin position="238"/>
        <end position="256"/>
    </location>
</feature>
<dbReference type="PANTHER" id="PTHR35006:SF4">
    <property type="entry name" value="BLR7706 PROTEIN"/>
    <property type="match status" value="1"/>
</dbReference>
<evidence type="ECO:0000259" key="2">
    <source>
        <dbReference type="PROSITE" id="PS51819"/>
    </source>
</evidence>
<feature type="compositionally biased region" description="Basic and acidic residues" evidence="1">
    <location>
        <begin position="223"/>
        <end position="237"/>
    </location>
</feature>
<dbReference type="CDD" id="cd07262">
    <property type="entry name" value="VOC_like"/>
    <property type="match status" value="1"/>
</dbReference>
<dbReference type="PANTHER" id="PTHR35006">
    <property type="entry name" value="GLYOXALASE FAMILY PROTEIN (AFU_ORTHOLOGUE AFUA_5G14830)"/>
    <property type="match status" value="1"/>
</dbReference>
<evidence type="ECO:0000313" key="3">
    <source>
        <dbReference type="EMBL" id="NIK90078.1"/>
    </source>
</evidence>
<dbReference type="Proteomes" id="UP000570514">
    <property type="component" value="Unassembled WGS sequence"/>
</dbReference>
<proteinExistence type="predicted"/>
<keyword evidence="3" id="KW-0223">Dioxygenase</keyword>
<dbReference type="Gene3D" id="3.10.180.10">
    <property type="entry name" value="2,3-Dihydroxybiphenyl 1,2-Dioxygenase, domain 1"/>
    <property type="match status" value="1"/>
</dbReference>